<sequence>MKLNLLYYPKLSFLIGCCMLLSACGVTSKLKGEPDKMYSVYEKSLTESEKAKLEQKGTLIKGITLYDNRGNEVERGKLLVQKQGSKYNFVEIGDWHVTFPEQSGVDQKVGIYQVDRTFDQKGNMIAQDVFVQGKSDSLIRVEKMTSTLDTLDQKVVLVQNWQMYDKRASLTETFSHVSPEFENTLSDRFKPKYKHGKHITYNPNGDIKNTQSYDFRDKVKAR</sequence>
<dbReference type="EMBL" id="JASJOS010000006">
    <property type="protein sequence ID" value="MDJ1481708.1"/>
    <property type="molecule type" value="Genomic_DNA"/>
</dbReference>
<keyword evidence="1" id="KW-0732">Signal</keyword>
<feature type="signal peptide" evidence="1">
    <location>
        <begin position="1"/>
        <end position="23"/>
    </location>
</feature>
<evidence type="ECO:0008006" key="4">
    <source>
        <dbReference type="Google" id="ProtNLM"/>
    </source>
</evidence>
<dbReference type="PROSITE" id="PS51257">
    <property type="entry name" value="PROKAR_LIPOPROTEIN"/>
    <property type="match status" value="1"/>
</dbReference>
<feature type="chain" id="PRO_5042142599" description="Lipoprotein" evidence="1">
    <location>
        <begin position="24"/>
        <end position="222"/>
    </location>
</feature>
<proteinExistence type="predicted"/>
<accession>A0AAE3QQT4</accession>
<protein>
    <recommendedName>
        <fullName evidence="4">Lipoprotein</fullName>
    </recommendedName>
</protein>
<evidence type="ECO:0000313" key="2">
    <source>
        <dbReference type="EMBL" id="MDJ1481708.1"/>
    </source>
</evidence>
<evidence type="ECO:0000313" key="3">
    <source>
        <dbReference type="Proteomes" id="UP001241110"/>
    </source>
</evidence>
<organism evidence="2 3">
    <name type="scientific">Xanthocytophaga flava</name>
    <dbReference type="NCBI Taxonomy" id="3048013"/>
    <lineage>
        <taxon>Bacteria</taxon>
        <taxon>Pseudomonadati</taxon>
        <taxon>Bacteroidota</taxon>
        <taxon>Cytophagia</taxon>
        <taxon>Cytophagales</taxon>
        <taxon>Rhodocytophagaceae</taxon>
        <taxon>Xanthocytophaga</taxon>
    </lineage>
</organism>
<evidence type="ECO:0000256" key="1">
    <source>
        <dbReference type="SAM" id="SignalP"/>
    </source>
</evidence>
<dbReference type="AlphaFoldDB" id="A0AAE3QQT4"/>
<name>A0AAE3QQT4_9BACT</name>
<comment type="caution">
    <text evidence="2">The sequence shown here is derived from an EMBL/GenBank/DDBJ whole genome shotgun (WGS) entry which is preliminary data.</text>
</comment>
<dbReference type="Proteomes" id="UP001241110">
    <property type="component" value="Unassembled WGS sequence"/>
</dbReference>
<dbReference type="RefSeq" id="WP_313979856.1">
    <property type="nucleotide sequence ID" value="NZ_JASJOS010000006.1"/>
</dbReference>
<reference evidence="2" key="1">
    <citation type="submission" date="2023-05" db="EMBL/GenBank/DDBJ databases">
        <authorList>
            <person name="Zhang X."/>
        </authorList>
    </citation>
    <scope>NUCLEOTIDE SEQUENCE</scope>
    <source>
        <strain evidence="2">YF14B1</strain>
    </source>
</reference>
<gene>
    <name evidence="2" type="ORF">QNI16_14505</name>
</gene>